<comment type="caution">
    <text evidence="2">The sequence shown here is derived from an EMBL/GenBank/DDBJ whole genome shotgun (WGS) entry which is preliminary data.</text>
</comment>
<proteinExistence type="predicted"/>
<evidence type="ECO:0000256" key="1">
    <source>
        <dbReference type="SAM" id="MobiDB-lite"/>
    </source>
</evidence>
<dbReference type="AlphaFoldDB" id="A0AAD3XUE7"/>
<feature type="region of interest" description="Disordered" evidence="1">
    <location>
        <begin position="93"/>
        <end position="120"/>
    </location>
</feature>
<dbReference type="EMBL" id="BSYO01000017">
    <property type="protein sequence ID" value="GMH16696.1"/>
    <property type="molecule type" value="Genomic_DNA"/>
</dbReference>
<accession>A0AAD3XUE7</accession>
<dbReference type="Proteomes" id="UP001279734">
    <property type="component" value="Unassembled WGS sequence"/>
</dbReference>
<keyword evidence="3" id="KW-1185">Reference proteome</keyword>
<gene>
    <name evidence="2" type="ORF">Nepgr_018537</name>
</gene>
<reference evidence="2" key="1">
    <citation type="submission" date="2023-05" db="EMBL/GenBank/DDBJ databases">
        <title>Nepenthes gracilis genome sequencing.</title>
        <authorList>
            <person name="Fukushima K."/>
        </authorList>
    </citation>
    <scope>NUCLEOTIDE SEQUENCE</scope>
    <source>
        <strain evidence="2">SING2019-196</strain>
    </source>
</reference>
<protein>
    <submittedName>
        <fullName evidence="2">Uncharacterized protein</fullName>
    </submittedName>
</protein>
<sequence length="120" mass="12829">MEPVMEVAIVADEAKATLIVDEFIGTVQKAVIDVVGVLQVYAELDVEPAGVLSVVDTPAIKFPMIAIPKPVVASGLPERADVGSLMPETHEDGWEESITHPEPPAMPMLRVMPDPSNTTE</sequence>
<evidence type="ECO:0000313" key="2">
    <source>
        <dbReference type="EMBL" id="GMH16696.1"/>
    </source>
</evidence>
<organism evidence="2 3">
    <name type="scientific">Nepenthes gracilis</name>
    <name type="common">Slender pitcher plant</name>
    <dbReference type="NCBI Taxonomy" id="150966"/>
    <lineage>
        <taxon>Eukaryota</taxon>
        <taxon>Viridiplantae</taxon>
        <taxon>Streptophyta</taxon>
        <taxon>Embryophyta</taxon>
        <taxon>Tracheophyta</taxon>
        <taxon>Spermatophyta</taxon>
        <taxon>Magnoliopsida</taxon>
        <taxon>eudicotyledons</taxon>
        <taxon>Gunneridae</taxon>
        <taxon>Pentapetalae</taxon>
        <taxon>Caryophyllales</taxon>
        <taxon>Nepenthaceae</taxon>
        <taxon>Nepenthes</taxon>
    </lineage>
</organism>
<evidence type="ECO:0000313" key="3">
    <source>
        <dbReference type="Proteomes" id="UP001279734"/>
    </source>
</evidence>
<name>A0AAD3XUE7_NEPGR</name>